<comment type="caution">
    <text evidence="2">The sequence shown here is derived from an EMBL/GenBank/DDBJ whole genome shotgun (WGS) entry which is preliminary data.</text>
</comment>
<dbReference type="Proteomes" id="UP001630127">
    <property type="component" value="Unassembled WGS sequence"/>
</dbReference>
<dbReference type="EMBL" id="JBJUIK010000002">
    <property type="protein sequence ID" value="KAL3534485.1"/>
    <property type="molecule type" value="Genomic_DNA"/>
</dbReference>
<evidence type="ECO:0000313" key="2">
    <source>
        <dbReference type="EMBL" id="KAL3534485.1"/>
    </source>
</evidence>
<sequence length="252" mass="28112">MDSIETEAPSTSIRRGRSRGHEHDDPDPVGPENPDNIQTMKRILISLWSPYARFVSKWYTKDQELQVRLKNTDQVVQKVIGGNEEDMGSAAPLPTKSGVSILKSLRREMLEIDDLRMNSYAITSSSSVFAGEVVSLMDSVLQNLNDTFIFLAEDNTRINSATRILHVKEEQVEGLKERLIVFRNFLCLIPNRLVISDQECAGVFDTAQMIVLKVPPLLYVVVCSIINGVEELAVEFGDAFLFVVAGINNVIG</sequence>
<gene>
    <name evidence="2" type="ORF">ACH5RR_002946</name>
</gene>
<feature type="region of interest" description="Disordered" evidence="1">
    <location>
        <begin position="1"/>
        <end position="36"/>
    </location>
</feature>
<dbReference type="AlphaFoldDB" id="A0ABD3ATJ1"/>
<proteinExistence type="predicted"/>
<organism evidence="2 3">
    <name type="scientific">Cinchona calisaya</name>
    <dbReference type="NCBI Taxonomy" id="153742"/>
    <lineage>
        <taxon>Eukaryota</taxon>
        <taxon>Viridiplantae</taxon>
        <taxon>Streptophyta</taxon>
        <taxon>Embryophyta</taxon>
        <taxon>Tracheophyta</taxon>
        <taxon>Spermatophyta</taxon>
        <taxon>Magnoliopsida</taxon>
        <taxon>eudicotyledons</taxon>
        <taxon>Gunneridae</taxon>
        <taxon>Pentapetalae</taxon>
        <taxon>asterids</taxon>
        <taxon>lamiids</taxon>
        <taxon>Gentianales</taxon>
        <taxon>Rubiaceae</taxon>
        <taxon>Cinchonoideae</taxon>
        <taxon>Cinchoneae</taxon>
        <taxon>Cinchona</taxon>
    </lineage>
</organism>
<evidence type="ECO:0000256" key="1">
    <source>
        <dbReference type="SAM" id="MobiDB-lite"/>
    </source>
</evidence>
<keyword evidence="3" id="KW-1185">Reference proteome</keyword>
<reference evidence="2 3" key="1">
    <citation type="submission" date="2024-11" db="EMBL/GenBank/DDBJ databases">
        <title>A near-complete genome assembly of Cinchona calisaya.</title>
        <authorList>
            <person name="Lian D.C."/>
            <person name="Zhao X.W."/>
            <person name="Wei L."/>
        </authorList>
    </citation>
    <scope>NUCLEOTIDE SEQUENCE [LARGE SCALE GENOMIC DNA]</scope>
    <source>
        <tissue evidence="2">Nenye</tissue>
    </source>
</reference>
<accession>A0ABD3ATJ1</accession>
<protein>
    <submittedName>
        <fullName evidence="2">Uncharacterized protein</fullName>
    </submittedName>
</protein>
<name>A0ABD3ATJ1_9GENT</name>
<evidence type="ECO:0000313" key="3">
    <source>
        <dbReference type="Proteomes" id="UP001630127"/>
    </source>
</evidence>